<feature type="compositionally biased region" description="Basic and acidic residues" evidence="13">
    <location>
        <begin position="951"/>
        <end position="988"/>
    </location>
</feature>
<feature type="region of interest" description="Disordered" evidence="13">
    <location>
        <begin position="257"/>
        <end position="335"/>
    </location>
</feature>
<keyword evidence="9" id="KW-0010">Activator</keyword>
<dbReference type="GO" id="GO:0007507">
    <property type="term" value="P:heart development"/>
    <property type="evidence" value="ECO:0007669"/>
    <property type="project" value="TreeGrafter"/>
</dbReference>
<keyword evidence="7" id="KW-0805">Transcription regulation</keyword>
<evidence type="ECO:0000259" key="15">
    <source>
        <dbReference type="PROSITE" id="PS51810"/>
    </source>
</evidence>
<keyword evidence="4" id="KW-0677">Repeat</keyword>
<reference evidence="16 17" key="1">
    <citation type="submission" date="2021-06" db="EMBL/GenBank/DDBJ databases">
        <title>Caerostris darwini draft genome.</title>
        <authorList>
            <person name="Kono N."/>
            <person name="Arakawa K."/>
        </authorList>
    </citation>
    <scope>NUCLEOTIDE SEQUENCE [LARGE SCALE GENOMIC DNA]</scope>
</reference>
<evidence type="ECO:0000256" key="6">
    <source>
        <dbReference type="ARBA" id="ARBA00022833"/>
    </source>
</evidence>
<sequence length="1171" mass="130220">MNVKRILKKNQTPLKENSHIEGRRCLPFCTSSKRGVPGGRPRSVDYEGSVFNDKFCLSGEPTDLDEIDPELNLPSSHLYLREFGGESLVLAKQRLTAGTVLGTYKGHLHDPHSEDTNSLLKVNRSDGGSPVHVMLEDEGHWLKLMRTANLPTEANICLRITGKDIVCTVTKDVNKEVELKVTCRIVDREQDSLEFDQIDSKSENSPLHSVKEICESDSIKSESSEHDKDLKDCMKSEKMLDFAPGAIVDIREDMSSKHALKDSERDHDVKKHRTENHDDSGCDVRDTRDEVSSSNVHRPPSSEDKAYEISQARSSSETSPREKNKSTEVDIKPNFSQHGEEQMIFRCPHCSFASVEHYAFNKHLQSHRHYTIKKTSKMTNSKSYCEACKIQFKSIDTYHVHKQLYCKSRNEKEETSSSPTLPEATPGSSFKPGPETMILRNGINGGVTPSIIQPQAIYAAISTNPLILLPCSLVNGQGLVPQRGVIPTGAPGIVLQTGIACPTIVEKPVVAKVKEESPPSRKTSHPIMNFNADSSDRTLNAPVPLRKRKMSEGDVLNLKKTCSNESIEVAESEEDRKEPDPIAVDYDTPLDLSVKNKITSTSSKPLVKRKNSVISVGSPSPSFQNASDSSSPPRPSILHSRVTMSPSSQYSNDSIHCYPSQVPVVLPRLSHNISERISPLPSVIQPDISGDKTVPASGMPPPPKILKQGNNICEECHIVFYKYDNYLAHKKHYCAFRQRQMSALAAAAASNQEQLSDDNNSNHSGVNESSTSYQSDDASKPSLRRTDHSVEPFRSVITKPSHSVFCCDACGVKFSTSDNLHAHQTYYCIKKPGSAMSKAAALRGDNADSPEGLESPFSGPEEWKCNYCDATCSSYETIRRHLTTHNELRGFRCIVCGYKGNTLRGMRSHACEHLNESTTSIEEFVTNNVIAENGAIPILPLSMDRSDDDSDHSKDSKTTWKKERAYLEKMRERSSLKRDTASIDHSEPNDSSNSPRLIESAPREHVPNRISPIKMEAVDSSPEASGSSPQHTVNPLTLCDVVIKSENDHSSSGEESSRDEQSAYVKCEPEPEPEPEYDSDERPRDMSKSPPGQSTSVIRRASDLEKSEDRLSPFIPSKRKCKSQSRHNSETKYCKSCDISFYHLSNFLAHKKYYCVSRAMQNCHQEAATVQ</sequence>
<feature type="region of interest" description="Disordered" evidence="13">
    <location>
        <begin position="752"/>
        <end position="787"/>
    </location>
</feature>
<keyword evidence="2" id="KW-0678">Repressor</keyword>
<dbReference type="InterPro" id="IPR059121">
    <property type="entry name" value="CCHC_ZFPM2-like"/>
</dbReference>
<dbReference type="InterPro" id="IPR013087">
    <property type="entry name" value="Znf_C2H2_type"/>
</dbReference>
<protein>
    <submittedName>
        <fullName evidence="16">Zinc finger protein ush</fullName>
    </submittedName>
</protein>
<dbReference type="GO" id="GO:0009653">
    <property type="term" value="P:anatomical structure morphogenesis"/>
    <property type="evidence" value="ECO:0007669"/>
    <property type="project" value="UniProtKB-ARBA"/>
</dbReference>
<feature type="region of interest" description="Disordered" evidence="13">
    <location>
        <begin position="940"/>
        <end position="1011"/>
    </location>
</feature>
<dbReference type="EMBL" id="BPLQ01000324">
    <property type="protein sequence ID" value="GIX69979.1"/>
    <property type="molecule type" value="Genomic_DNA"/>
</dbReference>
<dbReference type="GO" id="GO:0030154">
    <property type="term" value="P:cell differentiation"/>
    <property type="evidence" value="ECO:0007669"/>
    <property type="project" value="UniProtKB-ARBA"/>
</dbReference>
<accession>A0AAV4MD93</accession>
<feature type="domain" description="CCHC FOG-type" evidence="15">
    <location>
        <begin position="1126"/>
        <end position="1159"/>
    </location>
</feature>
<dbReference type="GO" id="GO:0008270">
    <property type="term" value="F:zinc ion binding"/>
    <property type="evidence" value="ECO:0007669"/>
    <property type="project" value="UniProtKB-KW"/>
</dbReference>
<evidence type="ECO:0000256" key="9">
    <source>
        <dbReference type="ARBA" id="ARBA00023159"/>
    </source>
</evidence>
<evidence type="ECO:0000256" key="8">
    <source>
        <dbReference type="ARBA" id="ARBA00023125"/>
    </source>
</evidence>
<dbReference type="PANTHER" id="PTHR12958:SF3">
    <property type="entry name" value="ZINC FINGER PROTEIN USH"/>
    <property type="match status" value="1"/>
</dbReference>
<dbReference type="AlphaFoldDB" id="A0AAV4MD93"/>
<dbReference type="PROSITE" id="PS00028">
    <property type="entry name" value="ZINC_FINGER_C2H2_1"/>
    <property type="match status" value="1"/>
</dbReference>
<evidence type="ECO:0000256" key="3">
    <source>
        <dbReference type="ARBA" id="ARBA00022723"/>
    </source>
</evidence>
<dbReference type="GO" id="GO:0005634">
    <property type="term" value="C:nucleus"/>
    <property type="evidence" value="ECO:0007669"/>
    <property type="project" value="UniProtKB-SubCell"/>
</dbReference>
<dbReference type="GO" id="GO:0003677">
    <property type="term" value="F:DNA binding"/>
    <property type="evidence" value="ECO:0007669"/>
    <property type="project" value="UniProtKB-KW"/>
</dbReference>
<evidence type="ECO:0000256" key="7">
    <source>
        <dbReference type="ARBA" id="ARBA00023015"/>
    </source>
</evidence>
<dbReference type="Pfam" id="PF21182">
    <property type="entry name" value="FOG1-like_PR"/>
    <property type="match status" value="1"/>
</dbReference>
<evidence type="ECO:0000256" key="4">
    <source>
        <dbReference type="ARBA" id="ARBA00022737"/>
    </source>
</evidence>
<evidence type="ECO:0000256" key="11">
    <source>
        <dbReference type="ARBA" id="ARBA00023242"/>
    </source>
</evidence>
<feature type="region of interest" description="Disordered" evidence="13">
    <location>
        <begin position="613"/>
        <end position="650"/>
    </location>
</feature>
<evidence type="ECO:0000256" key="2">
    <source>
        <dbReference type="ARBA" id="ARBA00022491"/>
    </source>
</evidence>
<keyword evidence="10" id="KW-0804">Transcription</keyword>
<evidence type="ECO:0000256" key="10">
    <source>
        <dbReference type="ARBA" id="ARBA00023163"/>
    </source>
</evidence>
<keyword evidence="6" id="KW-0862">Zinc</keyword>
<dbReference type="InterPro" id="IPR049361">
    <property type="entry name" value="ZFPM1/2_PR"/>
</dbReference>
<name>A0AAV4MD93_9ARAC</name>
<keyword evidence="3" id="KW-0479">Metal-binding</keyword>
<dbReference type="SUPFAM" id="SSF57667">
    <property type="entry name" value="beta-beta-alpha zinc fingers"/>
    <property type="match status" value="5"/>
</dbReference>
<feature type="compositionally biased region" description="Basic and acidic residues" evidence="13">
    <location>
        <begin position="257"/>
        <end position="291"/>
    </location>
</feature>
<feature type="region of interest" description="Disordered" evidence="13">
    <location>
        <begin position="1046"/>
        <end position="1123"/>
    </location>
</feature>
<dbReference type="PROSITE" id="PS51810">
    <property type="entry name" value="ZF_CCHC_FOG"/>
    <property type="match status" value="3"/>
</dbReference>
<feature type="compositionally biased region" description="Basic and acidic residues" evidence="13">
    <location>
        <begin position="1100"/>
        <end position="1111"/>
    </location>
</feature>
<feature type="region of interest" description="Disordered" evidence="13">
    <location>
        <begin position="567"/>
        <end position="586"/>
    </location>
</feature>
<dbReference type="GO" id="GO:0061629">
    <property type="term" value="F:RNA polymerase II-specific DNA-binding transcription factor binding"/>
    <property type="evidence" value="ECO:0007669"/>
    <property type="project" value="InterPro"/>
</dbReference>
<evidence type="ECO:0000256" key="12">
    <source>
        <dbReference type="PROSITE-ProRule" id="PRU00042"/>
    </source>
</evidence>
<dbReference type="Proteomes" id="UP001054837">
    <property type="component" value="Unassembled WGS sequence"/>
</dbReference>
<keyword evidence="11" id="KW-0539">Nucleus</keyword>
<dbReference type="Pfam" id="PF25445">
    <property type="entry name" value="CCHC_ZFPM2"/>
    <property type="match status" value="1"/>
</dbReference>
<evidence type="ECO:0000256" key="1">
    <source>
        <dbReference type="ARBA" id="ARBA00004123"/>
    </source>
</evidence>
<feature type="domain" description="CCHC FOG-type" evidence="15">
    <location>
        <begin position="705"/>
        <end position="738"/>
    </location>
</feature>
<dbReference type="InterPro" id="IPR039746">
    <property type="entry name" value="FOG"/>
</dbReference>
<feature type="domain" description="CCHC FOG-type" evidence="15">
    <location>
        <begin position="377"/>
        <end position="410"/>
    </location>
</feature>
<proteinExistence type="predicted"/>
<evidence type="ECO:0000313" key="17">
    <source>
        <dbReference type="Proteomes" id="UP001054837"/>
    </source>
</evidence>
<feature type="compositionally biased region" description="Polar residues" evidence="13">
    <location>
        <begin position="613"/>
        <end position="631"/>
    </location>
</feature>
<dbReference type="InterPro" id="IPR036236">
    <property type="entry name" value="Znf_C2H2_sf"/>
</dbReference>
<evidence type="ECO:0000313" key="16">
    <source>
        <dbReference type="EMBL" id="GIX69979.1"/>
    </source>
</evidence>
<evidence type="ECO:0000256" key="5">
    <source>
        <dbReference type="ARBA" id="ARBA00022771"/>
    </source>
</evidence>
<dbReference type="PANTHER" id="PTHR12958">
    <property type="entry name" value="FRIEND OF GATA2-RELATED"/>
    <property type="match status" value="1"/>
</dbReference>
<gene>
    <name evidence="16" type="primary">ush</name>
    <name evidence="16" type="ORF">CDAR_54091</name>
</gene>
<evidence type="ECO:0000259" key="14">
    <source>
        <dbReference type="PROSITE" id="PS50157"/>
    </source>
</evidence>
<dbReference type="GO" id="GO:0000122">
    <property type="term" value="P:negative regulation of transcription by RNA polymerase II"/>
    <property type="evidence" value="ECO:0007669"/>
    <property type="project" value="TreeGrafter"/>
</dbReference>
<keyword evidence="17" id="KW-1185">Reference proteome</keyword>
<evidence type="ECO:0000256" key="13">
    <source>
        <dbReference type="SAM" id="MobiDB-lite"/>
    </source>
</evidence>
<feature type="compositionally biased region" description="Acidic residues" evidence="13">
    <location>
        <begin position="1070"/>
        <end position="1079"/>
    </location>
</feature>
<feature type="region of interest" description="Disordered" evidence="13">
    <location>
        <begin position="515"/>
        <end position="539"/>
    </location>
</feature>
<keyword evidence="5 12" id="KW-0863">Zinc-finger</keyword>
<comment type="caution">
    <text evidence="16">The sequence shown here is derived from an EMBL/GenBank/DDBJ whole genome shotgun (WGS) entry which is preliminary data.</text>
</comment>
<dbReference type="PROSITE" id="PS50157">
    <property type="entry name" value="ZINC_FINGER_C2H2_2"/>
    <property type="match status" value="1"/>
</dbReference>
<comment type="subcellular location">
    <subcellularLocation>
        <location evidence="1">Nucleus</location>
    </subcellularLocation>
</comment>
<organism evidence="16 17">
    <name type="scientific">Caerostris darwini</name>
    <dbReference type="NCBI Taxonomy" id="1538125"/>
    <lineage>
        <taxon>Eukaryota</taxon>
        <taxon>Metazoa</taxon>
        <taxon>Ecdysozoa</taxon>
        <taxon>Arthropoda</taxon>
        <taxon>Chelicerata</taxon>
        <taxon>Arachnida</taxon>
        <taxon>Araneae</taxon>
        <taxon>Araneomorphae</taxon>
        <taxon>Entelegynae</taxon>
        <taxon>Araneoidea</taxon>
        <taxon>Araneidae</taxon>
        <taxon>Caerostris</taxon>
    </lineage>
</organism>
<feature type="compositionally biased region" description="Basic and acidic residues" evidence="13">
    <location>
        <begin position="1046"/>
        <end position="1061"/>
    </location>
</feature>
<feature type="domain" description="C2H2-type" evidence="14">
    <location>
        <begin position="805"/>
        <end position="832"/>
    </location>
</feature>
<dbReference type="Gene3D" id="2.170.270.10">
    <property type="entry name" value="SET domain"/>
    <property type="match status" value="1"/>
</dbReference>
<feature type="region of interest" description="Disordered" evidence="13">
    <location>
        <begin position="409"/>
        <end position="433"/>
    </location>
</feature>
<dbReference type="GO" id="GO:0045944">
    <property type="term" value="P:positive regulation of transcription by RNA polymerase II"/>
    <property type="evidence" value="ECO:0007669"/>
    <property type="project" value="TreeGrafter"/>
</dbReference>
<dbReference type="InterPro" id="IPR034731">
    <property type="entry name" value="Znf_CCHC_FOG"/>
</dbReference>
<dbReference type="SMART" id="SM00355">
    <property type="entry name" value="ZnF_C2H2"/>
    <property type="match status" value="5"/>
</dbReference>
<dbReference type="InterPro" id="IPR046341">
    <property type="entry name" value="SET_dom_sf"/>
</dbReference>
<keyword evidence="8" id="KW-0238">DNA-binding</keyword>
<dbReference type="Gene3D" id="3.30.160.60">
    <property type="entry name" value="Classic Zinc Finger"/>
    <property type="match status" value="1"/>
</dbReference>
<feature type="compositionally biased region" description="Polar residues" evidence="13">
    <location>
        <begin position="752"/>
        <end position="776"/>
    </location>
</feature>
<feature type="compositionally biased region" description="Basic and acidic residues" evidence="13">
    <location>
        <begin position="319"/>
        <end position="331"/>
    </location>
</feature>